<dbReference type="SUPFAM" id="SSF55874">
    <property type="entry name" value="ATPase domain of HSP90 chaperone/DNA topoisomerase II/histidine kinase"/>
    <property type="match status" value="1"/>
</dbReference>
<evidence type="ECO:0000256" key="10">
    <source>
        <dbReference type="ARBA" id="ARBA00023136"/>
    </source>
</evidence>
<organism evidence="13 14">
    <name type="scientific">Candidatus Anaerotruncus excrementipullorum</name>
    <dbReference type="NCBI Taxonomy" id="2838465"/>
    <lineage>
        <taxon>Bacteria</taxon>
        <taxon>Bacillati</taxon>
        <taxon>Bacillota</taxon>
        <taxon>Clostridia</taxon>
        <taxon>Eubacteriales</taxon>
        <taxon>Oscillospiraceae</taxon>
        <taxon>Anaerotruncus</taxon>
    </lineage>
</organism>
<comment type="subcellular location">
    <subcellularLocation>
        <location evidence="2">Membrane</location>
    </subcellularLocation>
</comment>
<dbReference type="SUPFAM" id="SSF47384">
    <property type="entry name" value="Homodimeric domain of signal transducing histidine kinase"/>
    <property type="match status" value="1"/>
</dbReference>
<dbReference type="PRINTS" id="PR00344">
    <property type="entry name" value="BCTRLSENSOR"/>
</dbReference>
<dbReference type="GO" id="GO:0000155">
    <property type="term" value="F:phosphorelay sensor kinase activity"/>
    <property type="evidence" value="ECO:0007669"/>
    <property type="project" value="InterPro"/>
</dbReference>
<dbReference type="CDD" id="cd00082">
    <property type="entry name" value="HisKA"/>
    <property type="match status" value="1"/>
</dbReference>
<evidence type="ECO:0000256" key="7">
    <source>
        <dbReference type="ARBA" id="ARBA00022777"/>
    </source>
</evidence>
<dbReference type="PANTHER" id="PTHR45436">
    <property type="entry name" value="SENSOR HISTIDINE KINASE YKOH"/>
    <property type="match status" value="1"/>
</dbReference>
<proteinExistence type="predicted"/>
<feature type="transmembrane region" description="Helical" evidence="11">
    <location>
        <begin position="7"/>
        <end position="30"/>
    </location>
</feature>
<dbReference type="AlphaFoldDB" id="A0A9D1WU77"/>
<dbReference type="InterPro" id="IPR003594">
    <property type="entry name" value="HATPase_dom"/>
</dbReference>
<reference evidence="13" key="1">
    <citation type="journal article" date="2021" name="PeerJ">
        <title>Extensive microbial diversity within the chicken gut microbiome revealed by metagenomics and culture.</title>
        <authorList>
            <person name="Gilroy R."/>
            <person name="Ravi A."/>
            <person name="Getino M."/>
            <person name="Pursley I."/>
            <person name="Horton D.L."/>
            <person name="Alikhan N.F."/>
            <person name="Baker D."/>
            <person name="Gharbi K."/>
            <person name="Hall N."/>
            <person name="Watson M."/>
            <person name="Adriaenssens E.M."/>
            <person name="Foster-Nyarko E."/>
            <person name="Jarju S."/>
            <person name="Secka A."/>
            <person name="Antonio M."/>
            <person name="Oren A."/>
            <person name="Chaudhuri R.R."/>
            <person name="La Ragione R."/>
            <person name="Hildebrand F."/>
            <person name="Pallen M.J."/>
        </authorList>
    </citation>
    <scope>NUCLEOTIDE SEQUENCE</scope>
    <source>
        <strain evidence="13">CHK188-5543</strain>
    </source>
</reference>
<dbReference type="InterPro" id="IPR050428">
    <property type="entry name" value="TCS_sensor_his_kinase"/>
</dbReference>
<keyword evidence="4" id="KW-0597">Phosphoprotein</keyword>
<evidence type="ECO:0000256" key="8">
    <source>
        <dbReference type="ARBA" id="ARBA00022989"/>
    </source>
</evidence>
<keyword evidence="10 11" id="KW-0472">Membrane</keyword>
<feature type="domain" description="Histidine kinase" evidence="12">
    <location>
        <begin position="188"/>
        <end position="403"/>
    </location>
</feature>
<dbReference type="EMBL" id="DXES01000167">
    <property type="protein sequence ID" value="HIX66125.1"/>
    <property type="molecule type" value="Genomic_DNA"/>
</dbReference>
<dbReference type="CDD" id="cd00075">
    <property type="entry name" value="HATPase"/>
    <property type="match status" value="1"/>
</dbReference>
<dbReference type="InterPro" id="IPR003661">
    <property type="entry name" value="HisK_dim/P_dom"/>
</dbReference>
<dbReference type="PANTHER" id="PTHR45436:SF5">
    <property type="entry name" value="SENSOR HISTIDINE KINASE TRCS"/>
    <property type="match status" value="1"/>
</dbReference>
<dbReference type="FunFam" id="1.10.287.130:FF:000001">
    <property type="entry name" value="Two-component sensor histidine kinase"/>
    <property type="match status" value="1"/>
</dbReference>
<dbReference type="PROSITE" id="PS50109">
    <property type="entry name" value="HIS_KIN"/>
    <property type="match status" value="1"/>
</dbReference>
<keyword evidence="6 11" id="KW-0812">Transmembrane</keyword>
<dbReference type="InterPro" id="IPR004358">
    <property type="entry name" value="Sig_transdc_His_kin-like_C"/>
</dbReference>
<dbReference type="Pfam" id="PF00512">
    <property type="entry name" value="HisKA"/>
    <property type="match status" value="1"/>
</dbReference>
<evidence type="ECO:0000256" key="6">
    <source>
        <dbReference type="ARBA" id="ARBA00022692"/>
    </source>
</evidence>
<dbReference type="InterPro" id="IPR036097">
    <property type="entry name" value="HisK_dim/P_sf"/>
</dbReference>
<evidence type="ECO:0000256" key="1">
    <source>
        <dbReference type="ARBA" id="ARBA00000085"/>
    </source>
</evidence>
<keyword evidence="7 13" id="KW-0418">Kinase</keyword>
<dbReference type="Gene3D" id="3.30.565.10">
    <property type="entry name" value="Histidine kinase-like ATPase, C-terminal domain"/>
    <property type="match status" value="1"/>
</dbReference>
<dbReference type="InterPro" id="IPR036890">
    <property type="entry name" value="HATPase_C_sf"/>
</dbReference>
<evidence type="ECO:0000256" key="11">
    <source>
        <dbReference type="SAM" id="Phobius"/>
    </source>
</evidence>
<evidence type="ECO:0000256" key="5">
    <source>
        <dbReference type="ARBA" id="ARBA00022679"/>
    </source>
</evidence>
<dbReference type="EC" id="2.7.13.3" evidence="3"/>
<accession>A0A9D1WU77</accession>
<comment type="caution">
    <text evidence="13">The sequence shown here is derived from an EMBL/GenBank/DDBJ whole genome shotgun (WGS) entry which is preliminary data.</text>
</comment>
<dbReference type="Proteomes" id="UP000886800">
    <property type="component" value="Unassembled WGS sequence"/>
</dbReference>
<keyword evidence="9" id="KW-0902">Two-component regulatory system</keyword>
<sequence>MIRRLKIKFVCVNMAIVVVMLGAIFAALLFSTQRSLEREGVEFLRQAAASPLQMLSPGERQQLAQSPYFFLDVTPEGEILAVGSNSYDLEYRGALLPILTMARRSADQVGVLEDYNLRFYQVRTPTSHRILFADISSERHAMESLTRGCLAAGAASLVVFFLISLGLAQWAVRPVEEAWRRQKQFVADASHELKTPLTVILANAQLIRDSGCDLAQLPQRVERIAQESVSMRGLVEQLLELARADSGIPAGQRAQVDLSRLVNDRVMAFEPVLFENGHLLGSRVEEGIALWGSAPRLERVLEALLDNANKYAAPGGAVHVELRRLGRRHCLLTVASQGEPIPPQLRKKLFYRFYRGDGARPAQGSYGLGLAIARQAVAEHGGRIWVEPVADTNLFCVRLPLRWAPWRGR</sequence>
<dbReference type="InterPro" id="IPR005467">
    <property type="entry name" value="His_kinase_dom"/>
</dbReference>
<evidence type="ECO:0000256" key="2">
    <source>
        <dbReference type="ARBA" id="ARBA00004370"/>
    </source>
</evidence>
<dbReference type="SMART" id="SM00387">
    <property type="entry name" value="HATPase_c"/>
    <property type="match status" value="1"/>
</dbReference>
<evidence type="ECO:0000313" key="14">
    <source>
        <dbReference type="Proteomes" id="UP000886800"/>
    </source>
</evidence>
<keyword evidence="5" id="KW-0808">Transferase</keyword>
<comment type="catalytic activity">
    <reaction evidence="1">
        <text>ATP + protein L-histidine = ADP + protein N-phospho-L-histidine.</text>
        <dbReference type="EC" id="2.7.13.3"/>
    </reaction>
</comment>
<dbReference type="Pfam" id="PF02518">
    <property type="entry name" value="HATPase_c"/>
    <property type="match status" value="1"/>
</dbReference>
<evidence type="ECO:0000256" key="4">
    <source>
        <dbReference type="ARBA" id="ARBA00022553"/>
    </source>
</evidence>
<dbReference type="GO" id="GO:0005886">
    <property type="term" value="C:plasma membrane"/>
    <property type="evidence" value="ECO:0007669"/>
    <property type="project" value="TreeGrafter"/>
</dbReference>
<evidence type="ECO:0000256" key="9">
    <source>
        <dbReference type="ARBA" id="ARBA00023012"/>
    </source>
</evidence>
<dbReference type="Gene3D" id="1.10.287.130">
    <property type="match status" value="1"/>
</dbReference>
<evidence type="ECO:0000259" key="12">
    <source>
        <dbReference type="PROSITE" id="PS50109"/>
    </source>
</evidence>
<protein>
    <recommendedName>
        <fullName evidence="3">histidine kinase</fullName>
        <ecNumber evidence="3">2.7.13.3</ecNumber>
    </recommendedName>
</protein>
<name>A0A9D1WU77_9FIRM</name>
<dbReference type="SMART" id="SM00388">
    <property type="entry name" value="HisKA"/>
    <property type="match status" value="1"/>
</dbReference>
<reference evidence="13" key="2">
    <citation type="submission" date="2021-04" db="EMBL/GenBank/DDBJ databases">
        <authorList>
            <person name="Gilroy R."/>
        </authorList>
    </citation>
    <scope>NUCLEOTIDE SEQUENCE</scope>
    <source>
        <strain evidence="13">CHK188-5543</strain>
    </source>
</reference>
<evidence type="ECO:0000256" key="3">
    <source>
        <dbReference type="ARBA" id="ARBA00012438"/>
    </source>
</evidence>
<evidence type="ECO:0000313" key="13">
    <source>
        <dbReference type="EMBL" id="HIX66125.1"/>
    </source>
</evidence>
<gene>
    <name evidence="13" type="ORF">H9736_07745</name>
</gene>
<keyword evidence="8 11" id="KW-1133">Transmembrane helix</keyword>